<gene>
    <name evidence="1" type="ORF">AQJ64_17015</name>
</gene>
<keyword evidence="2" id="KW-1185">Reference proteome</keyword>
<proteinExistence type="predicted"/>
<sequence length="176" mass="18868">MTASYTKQDPNCRSEILFIGTTGLRKFVTPPPKPANLDAEMYIDVIVPAAYKNVEFTEICLTLEVKGPTGAKFMPNPRMGSGVRWGVPISGSTAWDETSLSPTPRVRLRLPHGKLLSGGINGLSFWLGVSGLPTTSTFSFTAAATADQVLASTTSCPLSFKNFAVGEQFSGYLGRD</sequence>
<reference evidence="1 2" key="1">
    <citation type="submission" date="2015-10" db="EMBL/GenBank/DDBJ databases">
        <title>Draft genome sequence of Streptomyces griseoruber DSM 40281, type strain for the species Streptomyces griseoruber.</title>
        <authorList>
            <person name="Ruckert C."/>
            <person name="Winkler A."/>
            <person name="Kalinowski J."/>
            <person name="Kampfer P."/>
            <person name="Glaeser S."/>
        </authorList>
    </citation>
    <scope>NUCLEOTIDE SEQUENCE [LARGE SCALE GENOMIC DNA]</scope>
    <source>
        <strain evidence="1 2">DSM 40281</strain>
    </source>
</reference>
<name>A0A117RCQ8_9ACTN</name>
<accession>A0A117RCQ8</accession>
<dbReference type="RefSeq" id="WP_055637146.1">
    <property type="nucleotide sequence ID" value="NZ_KQ948767.1"/>
</dbReference>
<comment type="caution">
    <text evidence="1">The sequence shown here is derived from an EMBL/GenBank/DDBJ whole genome shotgun (WGS) entry which is preliminary data.</text>
</comment>
<organism evidence="1 2">
    <name type="scientific">Streptomyces griseoruber</name>
    <dbReference type="NCBI Taxonomy" id="1943"/>
    <lineage>
        <taxon>Bacteria</taxon>
        <taxon>Bacillati</taxon>
        <taxon>Actinomycetota</taxon>
        <taxon>Actinomycetes</taxon>
        <taxon>Kitasatosporales</taxon>
        <taxon>Streptomycetaceae</taxon>
        <taxon>Streptomyces</taxon>
    </lineage>
</organism>
<dbReference type="EMBL" id="LMWW01000021">
    <property type="protein sequence ID" value="KUN83670.1"/>
    <property type="molecule type" value="Genomic_DNA"/>
</dbReference>
<dbReference type="AlphaFoldDB" id="A0A117RCQ8"/>
<dbReference type="Proteomes" id="UP000052982">
    <property type="component" value="Unassembled WGS sequence"/>
</dbReference>
<protein>
    <submittedName>
        <fullName evidence="1">Uncharacterized protein</fullName>
    </submittedName>
</protein>
<evidence type="ECO:0000313" key="2">
    <source>
        <dbReference type="Proteomes" id="UP000052982"/>
    </source>
</evidence>
<evidence type="ECO:0000313" key="1">
    <source>
        <dbReference type="EMBL" id="KUN83670.1"/>
    </source>
</evidence>